<evidence type="ECO:0000256" key="1">
    <source>
        <dbReference type="SAM" id="SignalP"/>
    </source>
</evidence>
<evidence type="ECO:0000313" key="2">
    <source>
        <dbReference type="EMBL" id="SOU92409.1"/>
    </source>
</evidence>
<gene>
    <name evidence="2" type="ORF">LFTS_01036</name>
</gene>
<accession>A0A2I2MFC5</accession>
<name>A0A2I2MFC5_9BACT</name>
<feature type="signal peptide" evidence="1">
    <location>
        <begin position="1"/>
        <end position="23"/>
    </location>
</feature>
<dbReference type="PROSITE" id="PS51257">
    <property type="entry name" value="PROKAR_LIPOPROTEIN"/>
    <property type="match status" value="1"/>
</dbReference>
<evidence type="ECO:0008006" key="3">
    <source>
        <dbReference type="Google" id="ProtNLM"/>
    </source>
</evidence>
<dbReference type="RefSeq" id="WP_036082481.1">
    <property type="nucleotide sequence ID" value="NZ_JPGK01000005.1"/>
</dbReference>
<feature type="chain" id="PRO_5014118547" description="Lipoprotein" evidence="1">
    <location>
        <begin position="24"/>
        <end position="210"/>
    </location>
</feature>
<reference evidence="2" key="1">
    <citation type="submission" date="2017-12" db="EMBL/GenBank/DDBJ databases">
        <authorList>
            <consortium name="SysMetEx"/>
        </authorList>
    </citation>
    <scope>NUCLEOTIDE SEQUENCE</scope>
    <source>
        <strain evidence="2">Pb_238</strain>
    </source>
</reference>
<keyword evidence="1" id="KW-0732">Signal</keyword>
<organism evidence="2">
    <name type="scientific">Leptospirillum ferriphilum</name>
    <dbReference type="NCBI Taxonomy" id="178606"/>
    <lineage>
        <taxon>Bacteria</taxon>
        <taxon>Pseudomonadati</taxon>
        <taxon>Nitrospirota</taxon>
        <taxon>Nitrospiria</taxon>
        <taxon>Nitrospirales</taxon>
        <taxon>Nitrospiraceae</taxon>
        <taxon>Leptospirillum</taxon>
    </lineage>
</organism>
<proteinExistence type="predicted"/>
<sequence precursor="true">MNIKALSSAFLILVFLGACSSFQAPPTTYGMKHEFKHSPGSEPSWVDDPREYQLKHPERRYFVGVTDNEPDMSMSRHNAYADAMQNLANSIKNTIHNLYKNAQTEDGVIGGNRPEVERAIDDGTVQIAMAGATGATIEKYWWREYWVQPEPNAEIQYFYSVDALVSMSQANYARTIDQTLHGLDQTVHDENARKVIKEMNRLWVDKQNSH</sequence>
<dbReference type="EMBL" id="LT966316">
    <property type="protein sequence ID" value="SOU92409.1"/>
    <property type="molecule type" value="Genomic_DNA"/>
</dbReference>
<dbReference type="OrthoDB" id="9889527at2"/>
<dbReference type="AlphaFoldDB" id="A0A2I2MFC5"/>
<protein>
    <recommendedName>
        <fullName evidence="3">Lipoprotein</fullName>
    </recommendedName>
</protein>